<comment type="caution">
    <text evidence="2">The sequence shown here is derived from an EMBL/GenBank/DDBJ whole genome shotgun (WGS) entry which is preliminary data.</text>
</comment>
<feature type="transmembrane region" description="Helical" evidence="1">
    <location>
        <begin position="24"/>
        <end position="42"/>
    </location>
</feature>
<dbReference type="Proteomes" id="UP001501842">
    <property type="component" value="Unassembled WGS sequence"/>
</dbReference>
<evidence type="ECO:0000313" key="2">
    <source>
        <dbReference type="EMBL" id="GAA2733158.1"/>
    </source>
</evidence>
<accession>A0ABP6GXM7</accession>
<dbReference type="RefSeq" id="WP_344453820.1">
    <property type="nucleotide sequence ID" value="NZ_BAAATZ010000025.1"/>
</dbReference>
<sequence length="160" mass="17759">MARRPKPPPGQTSPLAWTARDPRGLLVAFLGSLLLSIGLFSLADGGFSWAAEPLLWIAPAVLSALFALFVWARTPVMAAGSDWFRYGASWVRTDRLRHIRLNTASRRPALRLEDSAGRDLELDVTRLAAHRDLNDLLLATLRRTTADLDLDPRTREFLGS</sequence>
<keyword evidence="1" id="KW-1133">Transmembrane helix</keyword>
<keyword evidence="1" id="KW-0812">Transmembrane</keyword>
<protein>
    <recommendedName>
        <fullName evidence="4">PH (Pleckstrin Homology) domain-containing protein</fullName>
    </recommendedName>
</protein>
<keyword evidence="1" id="KW-0472">Membrane</keyword>
<reference evidence="3" key="1">
    <citation type="journal article" date="2019" name="Int. J. Syst. Evol. Microbiol.">
        <title>The Global Catalogue of Microorganisms (GCM) 10K type strain sequencing project: providing services to taxonomists for standard genome sequencing and annotation.</title>
        <authorList>
            <consortium name="The Broad Institute Genomics Platform"/>
            <consortium name="The Broad Institute Genome Sequencing Center for Infectious Disease"/>
            <person name="Wu L."/>
            <person name="Ma J."/>
        </authorList>
    </citation>
    <scope>NUCLEOTIDE SEQUENCE [LARGE SCALE GENOMIC DNA]</scope>
    <source>
        <strain evidence="3">JCM 8201</strain>
    </source>
</reference>
<gene>
    <name evidence="2" type="ORF">GCM10010439_52460</name>
</gene>
<proteinExistence type="predicted"/>
<evidence type="ECO:0000256" key="1">
    <source>
        <dbReference type="SAM" id="Phobius"/>
    </source>
</evidence>
<organism evidence="2 3">
    <name type="scientific">Actinocorallia aurantiaca</name>
    <dbReference type="NCBI Taxonomy" id="46204"/>
    <lineage>
        <taxon>Bacteria</taxon>
        <taxon>Bacillati</taxon>
        <taxon>Actinomycetota</taxon>
        <taxon>Actinomycetes</taxon>
        <taxon>Streptosporangiales</taxon>
        <taxon>Thermomonosporaceae</taxon>
        <taxon>Actinocorallia</taxon>
    </lineage>
</organism>
<evidence type="ECO:0000313" key="3">
    <source>
        <dbReference type="Proteomes" id="UP001501842"/>
    </source>
</evidence>
<evidence type="ECO:0008006" key="4">
    <source>
        <dbReference type="Google" id="ProtNLM"/>
    </source>
</evidence>
<keyword evidence="3" id="KW-1185">Reference proteome</keyword>
<dbReference type="EMBL" id="BAAATZ010000025">
    <property type="protein sequence ID" value="GAA2733158.1"/>
    <property type="molecule type" value="Genomic_DNA"/>
</dbReference>
<feature type="transmembrane region" description="Helical" evidence="1">
    <location>
        <begin position="54"/>
        <end position="72"/>
    </location>
</feature>
<name>A0ABP6GXM7_9ACTN</name>